<sequence>MANTASDNYPGFDTFLHKRPLNYAELSIQQDLDQGTTDIFDEYLTKEFGALEIEIPTSGEQPSRIIPFFQNEDILTTPPPPTTSAPTQSATKPQTTTAPSPSTIKIRTTTTMKATPTSTTIKTPIITTPPPRPTTTTTITPTPTTIIAYITRTTPILFTTPTSSPTSPTTITKATVSVPPYVPPPMELRKQKPIMQSTLRTLSKTTPMPTTTFKPTSAPVTLTAVVTSTPTSLSRKGFSDFYEDFPHYSALIPQKPLVMVEKSTSNGRKDSPPYNSELENRIAHSITFASANI</sequence>
<dbReference type="AlphaFoldDB" id="A0A0D6MB78"/>
<evidence type="ECO:0000313" key="3">
    <source>
        <dbReference type="Proteomes" id="UP000054495"/>
    </source>
</evidence>
<proteinExistence type="predicted"/>
<feature type="region of interest" description="Disordered" evidence="1">
    <location>
        <begin position="72"/>
        <end position="103"/>
    </location>
</feature>
<feature type="region of interest" description="Disordered" evidence="1">
    <location>
        <begin position="121"/>
        <end position="140"/>
    </location>
</feature>
<feature type="region of interest" description="Disordered" evidence="1">
    <location>
        <begin position="159"/>
        <end position="186"/>
    </location>
</feature>
<gene>
    <name evidence="2" type="ORF">ANCCEY_03470</name>
</gene>
<evidence type="ECO:0000313" key="2">
    <source>
        <dbReference type="EMBL" id="EPB77487.1"/>
    </source>
</evidence>
<feature type="compositionally biased region" description="Low complexity" evidence="1">
    <location>
        <begin position="159"/>
        <end position="172"/>
    </location>
</feature>
<protein>
    <submittedName>
        <fullName evidence="2">Uncharacterized protein</fullName>
    </submittedName>
</protein>
<keyword evidence="3" id="KW-1185">Reference proteome</keyword>
<accession>A0A0D6MB78</accession>
<evidence type="ECO:0000256" key="1">
    <source>
        <dbReference type="SAM" id="MobiDB-lite"/>
    </source>
</evidence>
<feature type="compositionally biased region" description="Low complexity" evidence="1">
    <location>
        <begin position="84"/>
        <end position="103"/>
    </location>
</feature>
<organism evidence="2 3">
    <name type="scientific">Ancylostoma ceylanicum</name>
    <dbReference type="NCBI Taxonomy" id="53326"/>
    <lineage>
        <taxon>Eukaryota</taxon>
        <taxon>Metazoa</taxon>
        <taxon>Ecdysozoa</taxon>
        <taxon>Nematoda</taxon>
        <taxon>Chromadorea</taxon>
        <taxon>Rhabditida</taxon>
        <taxon>Rhabditina</taxon>
        <taxon>Rhabditomorpha</taxon>
        <taxon>Strongyloidea</taxon>
        <taxon>Ancylostomatidae</taxon>
        <taxon>Ancylostomatinae</taxon>
        <taxon>Ancylostoma</taxon>
    </lineage>
</organism>
<dbReference type="Proteomes" id="UP000054495">
    <property type="component" value="Unassembled WGS sequence"/>
</dbReference>
<reference evidence="2 3" key="1">
    <citation type="submission" date="2013-05" db="EMBL/GenBank/DDBJ databases">
        <title>Draft genome of the parasitic nematode Anyclostoma ceylanicum.</title>
        <authorList>
            <person name="Mitreva M."/>
        </authorList>
    </citation>
    <scope>NUCLEOTIDE SEQUENCE [LARGE SCALE GENOMIC DNA]</scope>
</reference>
<dbReference type="EMBL" id="KE124836">
    <property type="protein sequence ID" value="EPB77487.1"/>
    <property type="molecule type" value="Genomic_DNA"/>
</dbReference>
<name>A0A0D6MB78_9BILA</name>